<evidence type="ECO:0000256" key="1">
    <source>
        <dbReference type="SAM" id="Phobius"/>
    </source>
</evidence>
<evidence type="ECO:0000313" key="2">
    <source>
        <dbReference type="EMBL" id="MBF6298252.1"/>
    </source>
</evidence>
<gene>
    <name evidence="2" type="ORF">IU459_11940</name>
</gene>
<evidence type="ECO:0000313" key="3">
    <source>
        <dbReference type="Proteomes" id="UP000702209"/>
    </source>
</evidence>
<dbReference type="EMBL" id="JADLQX010000007">
    <property type="protein sequence ID" value="MBF6298252.1"/>
    <property type="molecule type" value="Genomic_DNA"/>
</dbReference>
<accession>A0ABS0CNU9</accession>
<feature type="transmembrane region" description="Helical" evidence="1">
    <location>
        <begin position="124"/>
        <end position="149"/>
    </location>
</feature>
<name>A0ABS0CNU9_9NOCA</name>
<proteinExistence type="predicted"/>
<keyword evidence="1" id="KW-1133">Transmembrane helix</keyword>
<dbReference type="Proteomes" id="UP000702209">
    <property type="component" value="Unassembled WGS sequence"/>
</dbReference>
<keyword evidence="3" id="KW-1185">Reference proteome</keyword>
<feature type="transmembrane region" description="Helical" evidence="1">
    <location>
        <begin position="155"/>
        <end position="171"/>
    </location>
</feature>
<reference evidence="2 3" key="1">
    <citation type="submission" date="2020-10" db="EMBL/GenBank/DDBJ databases">
        <title>Identification of Nocardia species via Next-generation sequencing and recognition of intraspecies genetic diversity.</title>
        <authorList>
            <person name="Li P."/>
            <person name="Li P."/>
            <person name="Lu B."/>
        </authorList>
    </citation>
    <scope>NUCLEOTIDE SEQUENCE [LARGE SCALE GENOMIC DNA]</scope>
    <source>
        <strain evidence="2 3">BJ06-0157</strain>
    </source>
</reference>
<protein>
    <submittedName>
        <fullName evidence="2">Uncharacterized protein</fullName>
    </submittedName>
</protein>
<sequence>MTITPVRIRPIRPVELEAVQFTDENMGSLIAEWCGGSNELAPNLIQFRDGSGPVTAVLGDWIVRGVTGTFFVRRPHDFDETYEPATYDDEWEPVPDVNTFTETNTFTPLNIRQALRTADPSEQVIAALGGIAVVGGIPAMLAGTVINLAGDSADLDVFVSAAAVLAGIWLLRSVYWRARARAAEHHITEGEN</sequence>
<comment type="caution">
    <text evidence="2">The sequence shown here is derived from an EMBL/GenBank/DDBJ whole genome shotgun (WGS) entry which is preliminary data.</text>
</comment>
<keyword evidence="1" id="KW-0472">Membrane</keyword>
<dbReference type="RefSeq" id="WP_195129561.1">
    <property type="nucleotide sequence ID" value="NZ_JADLQX010000007.1"/>
</dbReference>
<organism evidence="2 3">
    <name type="scientific">Nocardia amamiensis</name>
    <dbReference type="NCBI Taxonomy" id="404578"/>
    <lineage>
        <taxon>Bacteria</taxon>
        <taxon>Bacillati</taxon>
        <taxon>Actinomycetota</taxon>
        <taxon>Actinomycetes</taxon>
        <taxon>Mycobacteriales</taxon>
        <taxon>Nocardiaceae</taxon>
        <taxon>Nocardia</taxon>
    </lineage>
</organism>
<keyword evidence="1" id="KW-0812">Transmembrane</keyword>